<evidence type="ECO:0000313" key="2">
    <source>
        <dbReference type="Proteomes" id="UP000295530"/>
    </source>
</evidence>
<reference evidence="1 2" key="1">
    <citation type="submission" date="2019-03" db="EMBL/GenBank/DDBJ databases">
        <title>Genomic analyses of the natural microbiome of Caenorhabditis elegans.</title>
        <authorList>
            <person name="Samuel B."/>
        </authorList>
    </citation>
    <scope>NUCLEOTIDE SEQUENCE [LARGE SCALE GENOMIC DNA]</scope>
    <source>
        <strain evidence="1 2">BIGb0156</strain>
    </source>
</reference>
<dbReference type="NCBIfam" id="NF007637">
    <property type="entry name" value="PRK10302.1"/>
    <property type="match status" value="1"/>
</dbReference>
<evidence type="ECO:0000313" key="1">
    <source>
        <dbReference type="EMBL" id="TDN59940.1"/>
    </source>
</evidence>
<dbReference type="SUPFAM" id="SSF117396">
    <property type="entry name" value="TM1631-like"/>
    <property type="match status" value="1"/>
</dbReference>
<accession>A0A4R6ELW4</accession>
<dbReference type="AlphaFoldDB" id="A0A4R6ELW4"/>
<keyword evidence="2" id="KW-1185">Reference proteome</keyword>
<comment type="caution">
    <text evidence="1">The sequence shown here is derived from an EMBL/GenBank/DDBJ whole genome shotgun (WGS) entry which is preliminary data.</text>
</comment>
<dbReference type="PANTHER" id="PTHR30348">
    <property type="entry name" value="UNCHARACTERIZED PROTEIN YECE"/>
    <property type="match status" value="1"/>
</dbReference>
<gene>
    <name evidence="1" type="ORF">EC847_103118</name>
</gene>
<organism evidence="1 2">
    <name type="scientific">Scandinavium goeteborgense</name>
    <dbReference type="NCBI Taxonomy" id="1851514"/>
    <lineage>
        <taxon>Bacteria</taxon>
        <taxon>Pseudomonadati</taxon>
        <taxon>Pseudomonadota</taxon>
        <taxon>Gammaproteobacteria</taxon>
        <taxon>Enterobacterales</taxon>
        <taxon>Enterobacteriaceae</taxon>
        <taxon>Scandinavium</taxon>
    </lineage>
</organism>
<dbReference type="InterPro" id="IPR036520">
    <property type="entry name" value="UPF0759_sf"/>
</dbReference>
<proteinExistence type="predicted"/>
<name>A0A4R6ELW4_SCAGO</name>
<protein>
    <submittedName>
        <fullName evidence="1">Uncharacterized protein YecE (DUF72 family)</fullName>
    </submittedName>
</protein>
<dbReference type="Pfam" id="PF01904">
    <property type="entry name" value="DUF72"/>
    <property type="match status" value="1"/>
</dbReference>
<dbReference type="EMBL" id="SNVX01000003">
    <property type="protein sequence ID" value="TDN59940.1"/>
    <property type="molecule type" value="Genomic_DNA"/>
</dbReference>
<dbReference type="RefSeq" id="WP_133460667.1">
    <property type="nucleotide sequence ID" value="NZ_SNVX01000003.1"/>
</dbReference>
<dbReference type="OrthoDB" id="9780310at2"/>
<dbReference type="InterPro" id="IPR002763">
    <property type="entry name" value="DUF72"/>
</dbReference>
<sequence>MTDAKHFALQAGEKRRVYIGLPQWSHPKWVRLGITGLEEYARHFNCVEGNTTLYALPRTEIVQRWHAQTTDDFRFCFKFPSTISHQAALRHCDDLTAEFFSRMAPLDQRIGQYWLQLPATFSPADLPALWHFLDGLPEAFSYGVEVRHPLFFDKGDAELQFNRGLHERGVNRIILDSRPVHSAIAHSEAVIDAQRKKPKVPVHAVVTASHPMVRFIGSDNMAQNRELFAVWLKALPKWSQTTTPFLFLHTPDIAQAPELVDTLWNSLRDVLPEIGPAPAIPQQNSLF</sequence>
<dbReference type="PANTHER" id="PTHR30348:SF9">
    <property type="entry name" value="UPF0759 PROTEIN YECE"/>
    <property type="match status" value="1"/>
</dbReference>
<dbReference type="Gene3D" id="3.20.20.410">
    <property type="entry name" value="Protein of unknown function UPF0759"/>
    <property type="match status" value="1"/>
</dbReference>
<dbReference type="Proteomes" id="UP000295530">
    <property type="component" value="Unassembled WGS sequence"/>
</dbReference>